<feature type="disulfide bond" evidence="10">
    <location>
        <begin position="230"/>
        <end position="239"/>
    </location>
</feature>
<accession>A0A7R8YY70</accession>
<dbReference type="InterPro" id="IPR050969">
    <property type="entry name" value="Dev_Signal_Modulators"/>
</dbReference>
<dbReference type="PROSITE" id="PS50026">
    <property type="entry name" value="EGF_3"/>
    <property type="match status" value="2"/>
</dbReference>
<dbReference type="Proteomes" id="UP000594454">
    <property type="component" value="Chromosome 5"/>
</dbReference>
<dbReference type="InterPro" id="IPR013309">
    <property type="entry name" value="Wnt-inh"/>
</dbReference>
<evidence type="ECO:0000256" key="4">
    <source>
        <dbReference type="ARBA" id="ARBA00022473"/>
    </source>
</evidence>
<name>A0A7R8YY70_HERIL</name>
<dbReference type="PANTHER" id="PTHR14949:SF32">
    <property type="entry name" value="WNT INHIBITORY FACTOR 1"/>
    <property type="match status" value="1"/>
</dbReference>
<keyword evidence="6" id="KW-0879">Wnt signaling pathway</keyword>
<feature type="disulfide bond" evidence="10">
    <location>
        <begin position="212"/>
        <end position="222"/>
    </location>
</feature>
<evidence type="ECO:0000256" key="5">
    <source>
        <dbReference type="ARBA" id="ARBA00022525"/>
    </source>
</evidence>
<dbReference type="InterPro" id="IPR009030">
    <property type="entry name" value="Growth_fac_rcpt_cys_sf"/>
</dbReference>
<feature type="domain" description="EGF-like" evidence="11">
    <location>
        <begin position="208"/>
        <end position="240"/>
    </location>
</feature>
<dbReference type="PROSITE" id="PS00022">
    <property type="entry name" value="EGF_1"/>
    <property type="match status" value="2"/>
</dbReference>
<evidence type="ECO:0000256" key="2">
    <source>
        <dbReference type="ARBA" id="ARBA00004613"/>
    </source>
</evidence>
<comment type="function">
    <text evidence="1">Binds to WNT proteins and inhibits their activities. May be involved in mesoderm segmentation.</text>
</comment>
<dbReference type="FunFam" id="2.10.25.10:FF:000020">
    <property type="entry name" value="Latent-transforming growth factor beta-binding protein 1"/>
    <property type="match status" value="1"/>
</dbReference>
<protein>
    <recommendedName>
        <fullName evidence="3">Wnt inhibitory factor 1</fullName>
    </recommendedName>
</protein>
<keyword evidence="10" id="KW-0245">EGF-like domain</keyword>
<dbReference type="GO" id="GO:0005576">
    <property type="term" value="C:extracellular region"/>
    <property type="evidence" value="ECO:0007669"/>
    <property type="project" value="UniProtKB-SubCell"/>
</dbReference>
<comment type="subcellular location">
    <subcellularLocation>
        <location evidence="2">Secreted</location>
    </subcellularLocation>
</comment>
<dbReference type="SMART" id="SM00469">
    <property type="entry name" value="WIF"/>
    <property type="match status" value="1"/>
</dbReference>
<reference evidence="13 14" key="1">
    <citation type="submission" date="2020-11" db="EMBL/GenBank/DDBJ databases">
        <authorList>
            <person name="Wallbank WR R."/>
            <person name="Pardo Diaz C."/>
            <person name="Kozak K."/>
            <person name="Martin S."/>
            <person name="Jiggins C."/>
            <person name="Moest M."/>
            <person name="Warren A I."/>
            <person name="Generalovic N T."/>
            <person name="Byers J.R.P. K."/>
            <person name="Montejo-Kovacevich G."/>
            <person name="Yen C E."/>
        </authorList>
    </citation>
    <scope>NUCLEOTIDE SEQUENCE [LARGE SCALE GENOMIC DNA]</scope>
</reference>
<keyword evidence="4" id="KW-0217">Developmental protein</keyword>
<dbReference type="PANTHER" id="PTHR14949">
    <property type="entry name" value="EGF-LIKE-DOMAIN, MULTIPLE 7, 8"/>
    <property type="match status" value="1"/>
</dbReference>
<dbReference type="InParanoid" id="A0A7R8YY70"/>
<dbReference type="OrthoDB" id="10266706at2759"/>
<dbReference type="SUPFAM" id="SSF57184">
    <property type="entry name" value="Growth factor receptor domain"/>
    <property type="match status" value="1"/>
</dbReference>
<feature type="domain" description="EGF-like" evidence="11">
    <location>
        <begin position="241"/>
        <end position="272"/>
    </location>
</feature>
<dbReference type="GO" id="GO:0009986">
    <property type="term" value="C:cell surface"/>
    <property type="evidence" value="ECO:0007669"/>
    <property type="project" value="TreeGrafter"/>
</dbReference>
<dbReference type="PROSITE" id="PS50814">
    <property type="entry name" value="WIF"/>
    <property type="match status" value="1"/>
</dbReference>
<dbReference type="InterPro" id="IPR003306">
    <property type="entry name" value="WIF"/>
</dbReference>
<evidence type="ECO:0000259" key="11">
    <source>
        <dbReference type="PROSITE" id="PS50026"/>
    </source>
</evidence>
<organism evidence="13 14">
    <name type="scientific">Hermetia illucens</name>
    <name type="common">Black soldier fly</name>
    <dbReference type="NCBI Taxonomy" id="343691"/>
    <lineage>
        <taxon>Eukaryota</taxon>
        <taxon>Metazoa</taxon>
        <taxon>Ecdysozoa</taxon>
        <taxon>Arthropoda</taxon>
        <taxon>Hexapoda</taxon>
        <taxon>Insecta</taxon>
        <taxon>Pterygota</taxon>
        <taxon>Neoptera</taxon>
        <taxon>Endopterygota</taxon>
        <taxon>Diptera</taxon>
        <taxon>Brachycera</taxon>
        <taxon>Stratiomyomorpha</taxon>
        <taxon>Stratiomyidae</taxon>
        <taxon>Hermetiinae</taxon>
        <taxon>Hermetia</taxon>
    </lineage>
</organism>
<feature type="disulfide bond" evidence="10">
    <location>
        <begin position="262"/>
        <end position="271"/>
    </location>
</feature>
<evidence type="ECO:0000256" key="3">
    <source>
        <dbReference type="ARBA" id="ARBA00013854"/>
    </source>
</evidence>
<evidence type="ECO:0000313" key="14">
    <source>
        <dbReference type="Proteomes" id="UP000594454"/>
    </source>
</evidence>
<keyword evidence="8 10" id="KW-1015">Disulfide bond</keyword>
<dbReference type="AlphaFoldDB" id="A0A7R8YY70"/>
<keyword evidence="14" id="KW-1185">Reference proteome</keyword>
<dbReference type="InterPro" id="IPR038677">
    <property type="entry name" value="WIF_sf"/>
</dbReference>
<proteinExistence type="predicted"/>
<dbReference type="SMART" id="SM00181">
    <property type="entry name" value="EGF"/>
    <property type="match status" value="2"/>
</dbReference>
<dbReference type="Gene3D" id="2.60.40.2170">
    <property type="entry name" value="Wnt, WIF domain"/>
    <property type="match status" value="1"/>
</dbReference>
<keyword evidence="7" id="KW-0732">Signal</keyword>
<dbReference type="PRINTS" id="PR01901">
    <property type="entry name" value="WIFPROTEIN"/>
</dbReference>
<gene>
    <name evidence="13" type="ORF">HERILL_LOCUS12307</name>
</gene>
<evidence type="ECO:0000256" key="1">
    <source>
        <dbReference type="ARBA" id="ARBA00003309"/>
    </source>
</evidence>
<dbReference type="Gene3D" id="2.10.25.10">
    <property type="entry name" value="Laminin"/>
    <property type="match status" value="1"/>
</dbReference>
<evidence type="ECO:0000256" key="9">
    <source>
        <dbReference type="ARBA" id="ARBA00023180"/>
    </source>
</evidence>
<keyword evidence="9" id="KW-0325">Glycoprotein</keyword>
<dbReference type="InterPro" id="IPR000742">
    <property type="entry name" value="EGF"/>
</dbReference>
<evidence type="ECO:0000313" key="13">
    <source>
        <dbReference type="EMBL" id="CAD7089778.1"/>
    </source>
</evidence>
<evidence type="ECO:0000256" key="8">
    <source>
        <dbReference type="ARBA" id="ARBA00023157"/>
    </source>
</evidence>
<feature type="domain" description="WIF" evidence="12">
    <location>
        <begin position="64"/>
        <end position="201"/>
    </location>
</feature>
<dbReference type="PROSITE" id="PS01186">
    <property type="entry name" value="EGF_2"/>
    <property type="match status" value="2"/>
</dbReference>
<comment type="caution">
    <text evidence="10">Lacks conserved residue(s) required for the propagation of feature annotation.</text>
</comment>
<evidence type="ECO:0000256" key="7">
    <source>
        <dbReference type="ARBA" id="ARBA00022729"/>
    </source>
</evidence>
<dbReference type="Pfam" id="PF02019">
    <property type="entry name" value="WIF"/>
    <property type="match status" value="1"/>
</dbReference>
<feature type="disulfide bond" evidence="10">
    <location>
        <begin position="244"/>
        <end position="254"/>
    </location>
</feature>
<evidence type="ECO:0000259" key="12">
    <source>
        <dbReference type="PROSITE" id="PS50814"/>
    </source>
</evidence>
<sequence>MCAQLHTYFCETFEICKFGPLEKTSVMSNLAKECMLLLLIFIVTITCKDHSRRQHKNKTDELSLWINEQQMKKLSGIQIKVFAIDNGRVNNELRNPNFNQYLPTIPSEVNSVNFTWDAGNKYYLYNFDRLKSLDETILQAPTVSIEPKGRIPRKESGFSIFLPCTGNSSGTATFSISLSIQNRKGRAVPGTPLRLKFKKECATRGPIPDPDCDKKCKNNGFCNNDKICQCKEGYMGQYCQTALCYPQCMNGGNCTAPAVCSCPPGYQGPHCEGGKYT</sequence>
<evidence type="ECO:0000256" key="6">
    <source>
        <dbReference type="ARBA" id="ARBA00022687"/>
    </source>
</evidence>
<evidence type="ECO:0000256" key="10">
    <source>
        <dbReference type="PROSITE-ProRule" id="PRU00076"/>
    </source>
</evidence>
<dbReference type="EMBL" id="LR899013">
    <property type="protein sequence ID" value="CAD7089778.1"/>
    <property type="molecule type" value="Genomic_DNA"/>
</dbReference>
<dbReference type="GO" id="GO:0016055">
    <property type="term" value="P:Wnt signaling pathway"/>
    <property type="evidence" value="ECO:0007669"/>
    <property type="project" value="UniProtKB-KW"/>
</dbReference>
<keyword evidence="5" id="KW-0964">Secreted</keyword>
<dbReference type="GO" id="GO:0005102">
    <property type="term" value="F:signaling receptor binding"/>
    <property type="evidence" value="ECO:0007669"/>
    <property type="project" value="TreeGrafter"/>
</dbReference>